<dbReference type="InterPro" id="IPR027417">
    <property type="entry name" value="P-loop_NTPase"/>
</dbReference>
<evidence type="ECO:0000259" key="17">
    <source>
        <dbReference type="PROSITE" id="PS51217"/>
    </source>
</evidence>
<dbReference type="InterPro" id="IPR014017">
    <property type="entry name" value="DNA_helicase_UvrD-like_C"/>
</dbReference>
<comment type="function">
    <text evidence="13">The heterodimer acts as both an ATP-dependent DNA helicase and an ATP-dependent, dual-direction single-stranded exonuclease. Recognizes the chi site generating a DNA molecule suitable for the initiation of homologous recombination. The AddA nuclease domain is required for chi fragment generation; this subunit has the helicase and 3' -&gt; 5' nuclease activities.</text>
</comment>
<evidence type="ECO:0000256" key="11">
    <source>
        <dbReference type="ARBA" id="ARBA00034617"/>
    </source>
</evidence>
<evidence type="ECO:0000256" key="9">
    <source>
        <dbReference type="ARBA" id="ARBA00023204"/>
    </source>
</evidence>
<feature type="domain" description="UvrD-like helicase ATP-binding" evidence="16">
    <location>
        <begin position="2"/>
        <end position="475"/>
    </location>
</feature>
<evidence type="ECO:0000256" key="14">
    <source>
        <dbReference type="PROSITE-ProRule" id="PRU00560"/>
    </source>
</evidence>
<dbReference type="SUPFAM" id="SSF52980">
    <property type="entry name" value="Restriction endonuclease-like"/>
    <property type="match status" value="1"/>
</dbReference>
<evidence type="ECO:0000256" key="5">
    <source>
        <dbReference type="ARBA" id="ARBA00022806"/>
    </source>
</evidence>
<comment type="similarity">
    <text evidence="13">Belongs to the helicase family. AddA subfamily.</text>
</comment>
<dbReference type="InterPro" id="IPR014152">
    <property type="entry name" value="AddA"/>
</dbReference>
<dbReference type="InterPro" id="IPR011335">
    <property type="entry name" value="Restrct_endonuc-II-like"/>
</dbReference>
<comment type="catalytic activity">
    <reaction evidence="12 13">
        <text>ATP + H2O = ADP + phosphate + H(+)</text>
        <dbReference type="Rhea" id="RHEA:13065"/>
        <dbReference type="ChEBI" id="CHEBI:15377"/>
        <dbReference type="ChEBI" id="CHEBI:15378"/>
        <dbReference type="ChEBI" id="CHEBI:30616"/>
        <dbReference type="ChEBI" id="CHEBI:43474"/>
        <dbReference type="ChEBI" id="CHEBI:456216"/>
        <dbReference type="EC" id="5.6.2.4"/>
    </reaction>
</comment>
<evidence type="ECO:0000256" key="7">
    <source>
        <dbReference type="ARBA" id="ARBA00022840"/>
    </source>
</evidence>
<keyword evidence="5 13" id="KW-0347">Helicase</keyword>
<evidence type="ECO:0000256" key="1">
    <source>
        <dbReference type="ARBA" id="ARBA00022722"/>
    </source>
</evidence>
<feature type="domain" description="UvrD-like helicase C-terminal" evidence="17">
    <location>
        <begin position="504"/>
        <end position="799"/>
    </location>
</feature>
<dbReference type="InterPro" id="IPR011604">
    <property type="entry name" value="PDDEXK-like_dom_sf"/>
</dbReference>
<comment type="subunit">
    <text evidence="13">Heterodimer of AddA and AddB/RexB.</text>
</comment>
<dbReference type="PROSITE" id="PS51217">
    <property type="entry name" value="UVRD_HELICASE_CTER"/>
    <property type="match status" value="1"/>
</dbReference>
<protein>
    <recommendedName>
        <fullName evidence="13">ATP-dependent helicase/nuclease subunit A</fullName>
        <ecNumber evidence="13">3.1.-.-</ecNumber>
        <ecNumber evidence="13">5.6.2.4</ecNumber>
    </recommendedName>
    <alternativeName>
        <fullName evidence="13">ATP-dependent helicase/nuclease AddA</fullName>
    </alternativeName>
    <alternativeName>
        <fullName evidence="13">DNA 3'-5' helicase AddA</fullName>
    </alternativeName>
</protein>
<dbReference type="PANTHER" id="PTHR11070">
    <property type="entry name" value="UVRD / RECB / PCRA DNA HELICASE FAMILY MEMBER"/>
    <property type="match status" value="1"/>
</dbReference>
<dbReference type="EC" id="5.6.2.4" evidence="13"/>
<evidence type="ECO:0000256" key="2">
    <source>
        <dbReference type="ARBA" id="ARBA00022741"/>
    </source>
</evidence>
<feature type="binding site" evidence="14">
    <location>
        <begin position="23"/>
        <end position="30"/>
    </location>
    <ligand>
        <name>ATP</name>
        <dbReference type="ChEBI" id="CHEBI:30616"/>
    </ligand>
</feature>
<comment type="caution">
    <text evidence="18">The sequence shown here is derived from an EMBL/GenBank/DDBJ whole genome shotgun (WGS) entry which is preliminary data.</text>
</comment>
<evidence type="ECO:0000256" key="8">
    <source>
        <dbReference type="ARBA" id="ARBA00023125"/>
    </source>
</evidence>
<comment type="catalytic activity">
    <reaction evidence="11 13">
        <text>Couples ATP hydrolysis with the unwinding of duplex DNA by translocating in the 3'-5' direction.</text>
        <dbReference type="EC" id="5.6.2.4"/>
    </reaction>
</comment>
<keyword evidence="9 13" id="KW-0234">DNA repair</keyword>
<dbReference type="SUPFAM" id="SSF52540">
    <property type="entry name" value="P-loop containing nucleoside triphosphate hydrolases"/>
    <property type="match status" value="1"/>
</dbReference>
<keyword evidence="8 13" id="KW-0238">DNA-binding</keyword>
<dbReference type="GO" id="GO:0004386">
    <property type="term" value="F:helicase activity"/>
    <property type="evidence" value="ECO:0007669"/>
    <property type="project" value="UniProtKB-KW"/>
</dbReference>
<keyword evidence="3 13" id="KW-0227">DNA damage</keyword>
<dbReference type="EMBL" id="JACOPG010000004">
    <property type="protein sequence ID" value="MBC5687010.1"/>
    <property type="molecule type" value="Genomic_DNA"/>
</dbReference>
<evidence type="ECO:0000256" key="12">
    <source>
        <dbReference type="ARBA" id="ARBA00048988"/>
    </source>
</evidence>
<evidence type="ECO:0000256" key="13">
    <source>
        <dbReference type="HAMAP-Rule" id="MF_01451"/>
    </source>
</evidence>
<dbReference type="InterPro" id="IPR014016">
    <property type="entry name" value="UvrD-like_ATP-bd"/>
</dbReference>
<evidence type="ECO:0000256" key="6">
    <source>
        <dbReference type="ARBA" id="ARBA00022839"/>
    </source>
</evidence>
<comment type="cofactor">
    <cofactor evidence="13">
        <name>Mg(2+)</name>
        <dbReference type="ChEBI" id="CHEBI:18420"/>
    </cofactor>
</comment>
<organism evidence="18 19">
    <name type="scientific">Roseburia lenta</name>
    <dbReference type="NCBI Taxonomy" id="2763061"/>
    <lineage>
        <taxon>Bacteria</taxon>
        <taxon>Bacillati</taxon>
        <taxon>Bacillota</taxon>
        <taxon>Clostridia</taxon>
        <taxon>Lachnospirales</taxon>
        <taxon>Lachnospiraceae</taxon>
        <taxon>Roseburia</taxon>
    </lineage>
</organism>
<name>A0ABR7GI92_9FIRM</name>
<keyword evidence="6 13" id="KW-0269">Exonuclease</keyword>
<dbReference type="Gene3D" id="3.90.320.10">
    <property type="match status" value="1"/>
</dbReference>
<dbReference type="InterPro" id="IPR038726">
    <property type="entry name" value="PDDEXK_AddAB-type"/>
</dbReference>
<keyword evidence="15" id="KW-0175">Coiled coil</keyword>
<sequence length="1210" mass="139652">MPQWTDDQQQVIDSREKNMLVSAAAGSGKTAVLVERIIQRILDEEKPIDVDRIVVVTFTKAAAAEMRERILLAINGKLEEDPGNVHLMRQATLVHNAQITTIDSFCNYIVRNHFHEIDLEPDYRIGDEGEMLLMRRSVMDAMMQKEYEAAEEAGQDTFFYSFMNAYVRGNSDQAVTDMILRLFDKAQSYPWPKEWLQSLVDAYEVTSTQDLQESAWFAFLLDRLRIQVEEAKAKTERLIDLCRQPEGPIFYEKGLQQDLLLYEDILAFDEKMRFYDAFRDLKYGAIGRKPRGYDGDEVLLNRVKDGRDAIKKSMEKAKSDYGAFSLEEIVRQMQRIQPFVRELVRLTIHFMDDFAAYKRNKNVMDFNDIEHFALQILKDQRTKQTTPTAREFQAYYQEIMIDEYQDSNYIQEEILSSVSKEEIGGHNMFMVGDVKQSIYSFRQACPEIFMDKYERFHGREEGSIAIDLHQNFRSRNEVLTFTNDVFYQLMHADIGNVEYDDLAALYPGAIYPGILKSEDFFASEDYDTDFQGEILIADQDSDLMEDAGIEDRIAFEAKIIADKIREMKKTQFVTDKASGKLRPMRYRDVVILLRSPGSMAESMIAVLEENGIPAFAENKTGYFDTMEVQTVLNLLRIIDNPRQDIPFAAVLHSAMFAFSSDQIALIRMTEPKLTLYEAMQAYEKEHSQEKKVGDFLNFLEDMRSKVADTPIHSFIEMLLQKTGYLTYVSAMPRGESRRANLEKLMAQAVVYEKTSYKGLFHFINYIGQLQKYQVDMGEAELINDNDDAVAILSIHKSKGLEFPVVFVSGMGKQFNETDQKGSMILHGDLGVGLDLVNYEEQTKMTPLYKQVVARRLHEDACGEEMRILYVALTRAKEKLILTGTLKKAEETLEKWQENRGKLTFFEREGARSYLEWIVRATASVREKYPIQVISPEEVVVAEVAGQMDKAAKKEALEALSGQAKPSWVKALEDEMAYVYPYASVGKYKNKYSVSEIKHDRMEKAFADDQSVRPDFLKEETKEIVPAFIAEKKTQEVSRGALRGTAMHRFMECFDFCNYTGRASLEEQAERMLHEGRMDPEQKELLQMDRLYTFMETGVAKRMMQAAGRHELYVEKPFVMSVFPQELFDEEESDSRSDTVLVQGIIDVFFVEEDGIVLLDYKTDRVQQAEELVKRYQAQLQLYALALGRTMDLPVKEILIYSFYLEKMIAL</sequence>
<evidence type="ECO:0000256" key="4">
    <source>
        <dbReference type="ARBA" id="ARBA00022801"/>
    </source>
</evidence>
<evidence type="ECO:0000259" key="16">
    <source>
        <dbReference type="PROSITE" id="PS51198"/>
    </source>
</evidence>
<keyword evidence="10 13" id="KW-0413">Isomerase</keyword>
<keyword evidence="7 13" id="KW-0067">ATP-binding</keyword>
<dbReference type="Pfam" id="PF12705">
    <property type="entry name" value="PDDEXK_1"/>
    <property type="match status" value="1"/>
</dbReference>
<evidence type="ECO:0000256" key="10">
    <source>
        <dbReference type="ARBA" id="ARBA00023235"/>
    </source>
</evidence>
<dbReference type="Gene3D" id="1.10.486.10">
    <property type="entry name" value="PCRA, domain 4"/>
    <property type="match status" value="1"/>
</dbReference>
<dbReference type="EC" id="3.1.-.-" evidence="13"/>
<feature type="coiled-coil region" evidence="15">
    <location>
        <begin position="1158"/>
        <end position="1185"/>
    </location>
</feature>
<accession>A0ABR7GI92</accession>
<evidence type="ECO:0000313" key="18">
    <source>
        <dbReference type="EMBL" id="MBC5687010.1"/>
    </source>
</evidence>
<evidence type="ECO:0000256" key="3">
    <source>
        <dbReference type="ARBA" id="ARBA00022763"/>
    </source>
</evidence>
<dbReference type="RefSeq" id="WP_186854614.1">
    <property type="nucleotide sequence ID" value="NZ_JACOPG010000004.1"/>
</dbReference>
<dbReference type="Pfam" id="PF13361">
    <property type="entry name" value="UvrD_C"/>
    <property type="match status" value="1"/>
</dbReference>
<keyword evidence="19" id="KW-1185">Reference proteome</keyword>
<keyword evidence="1 13" id="KW-0540">Nuclease</keyword>
<gene>
    <name evidence="13 18" type="primary">addA</name>
    <name evidence="18" type="ORF">H8R94_10410</name>
</gene>
<dbReference type="PANTHER" id="PTHR11070:SF48">
    <property type="entry name" value="ATP-DEPENDENT HELICASE_NUCLEASE SUBUNIT A"/>
    <property type="match status" value="1"/>
</dbReference>
<dbReference type="Pfam" id="PF00580">
    <property type="entry name" value="UvrD-helicase"/>
    <property type="match status" value="1"/>
</dbReference>
<dbReference type="Gene3D" id="3.40.50.300">
    <property type="entry name" value="P-loop containing nucleotide triphosphate hydrolases"/>
    <property type="match status" value="4"/>
</dbReference>
<evidence type="ECO:0000313" key="19">
    <source>
        <dbReference type="Proteomes" id="UP000643810"/>
    </source>
</evidence>
<evidence type="ECO:0000256" key="15">
    <source>
        <dbReference type="SAM" id="Coils"/>
    </source>
</evidence>
<dbReference type="Proteomes" id="UP000643810">
    <property type="component" value="Unassembled WGS sequence"/>
</dbReference>
<dbReference type="InterPro" id="IPR000212">
    <property type="entry name" value="DNA_helicase_UvrD/REP"/>
</dbReference>
<dbReference type="PROSITE" id="PS51198">
    <property type="entry name" value="UVRD_HELICASE_ATP_BIND"/>
    <property type="match status" value="1"/>
</dbReference>
<dbReference type="HAMAP" id="MF_01451">
    <property type="entry name" value="AddA"/>
    <property type="match status" value="1"/>
</dbReference>
<keyword evidence="2 13" id="KW-0547">Nucleotide-binding</keyword>
<proteinExistence type="inferred from homology"/>
<dbReference type="NCBIfam" id="TIGR02785">
    <property type="entry name" value="addA_Gpos"/>
    <property type="match status" value="1"/>
</dbReference>
<keyword evidence="4 13" id="KW-0378">Hydrolase</keyword>
<reference evidence="18 19" key="1">
    <citation type="submission" date="2020-08" db="EMBL/GenBank/DDBJ databases">
        <title>Genome public.</title>
        <authorList>
            <person name="Liu C."/>
            <person name="Sun Q."/>
        </authorList>
    </citation>
    <scope>NUCLEOTIDE SEQUENCE [LARGE SCALE GENOMIC DNA]</scope>
    <source>
        <strain evidence="18 19">NSJ-9</strain>
    </source>
</reference>